<feature type="domain" description="DUF4190" evidence="2">
    <location>
        <begin position="22"/>
        <end position="76"/>
    </location>
</feature>
<dbReference type="RefSeq" id="WP_305997766.1">
    <property type="nucleotide sequence ID" value="NZ_JAVALS010000023.1"/>
</dbReference>
<evidence type="ECO:0000313" key="3">
    <source>
        <dbReference type="EMBL" id="MDP5228721.1"/>
    </source>
</evidence>
<keyword evidence="1" id="KW-1133">Transmembrane helix</keyword>
<dbReference type="EMBL" id="JAVALS010000023">
    <property type="protein sequence ID" value="MDP5228721.1"/>
    <property type="molecule type" value="Genomic_DNA"/>
</dbReference>
<evidence type="ECO:0000313" key="4">
    <source>
        <dbReference type="Proteomes" id="UP001232725"/>
    </source>
</evidence>
<protein>
    <submittedName>
        <fullName evidence="3">DUF4190 domain-containing protein</fullName>
    </submittedName>
</protein>
<organism evidence="3 4">
    <name type="scientific">Arthrobacter horti</name>
    <dbReference type="NCBI Taxonomy" id="3068273"/>
    <lineage>
        <taxon>Bacteria</taxon>
        <taxon>Bacillati</taxon>
        <taxon>Actinomycetota</taxon>
        <taxon>Actinomycetes</taxon>
        <taxon>Micrococcales</taxon>
        <taxon>Micrococcaceae</taxon>
        <taxon>Arthrobacter</taxon>
    </lineage>
</organism>
<evidence type="ECO:0000259" key="2">
    <source>
        <dbReference type="Pfam" id="PF13828"/>
    </source>
</evidence>
<feature type="transmembrane region" description="Helical" evidence="1">
    <location>
        <begin position="59"/>
        <end position="82"/>
    </location>
</feature>
<feature type="transmembrane region" description="Helical" evidence="1">
    <location>
        <begin position="22"/>
        <end position="47"/>
    </location>
</feature>
<dbReference type="Proteomes" id="UP001232725">
    <property type="component" value="Unassembled WGS sequence"/>
</dbReference>
<reference evidence="3 4" key="1">
    <citation type="submission" date="2023-08" db="EMBL/GenBank/DDBJ databases">
        <title>Arthrobacter horti sp. nov., isolated from forest soil.</title>
        <authorList>
            <person name="Park M."/>
        </authorList>
    </citation>
    <scope>NUCLEOTIDE SEQUENCE [LARGE SCALE GENOMIC DNA]</scope>
    <source>
        <strain evidence="3 4">YJM1</strain>
    </source>
</reference>
<sequence>MSEVPQYQAQQQYTPQKSGTNVLAILSLIGAFIINIVGVILGIIALVQIKRTGQRGKGLAIAGIVIGALSIIIGIVVMVSVLGSLASHCADLGPGTHVVGGVTYTCS</sequence>
<comment type="caution">
    <text evidence="3">The sequence shown here is derived from an EMBL/GenBank/DDBJ whole genome shotgun (WGS) entry which is preliminary data.</text>
</comment>
<keyword evidence="1" id="KW-0472">Membrane</keyword>
<dbReference type="InterPro" id="IPR025241">
    <property type="entry name" value="DUF4190"/>
</dbReference>
<proteinExistence type="predicted"/>
<name>A0ABT9ISZ1_9MICC</name>
<gene>
    <name evidence="3" type="ORF">Q9R02_16310</name>
</gene>
<evidence type="ECO:0000256" key="1">
    <source>
        <dbReference type="SAM" id="Phobius"/>
    </source>
</evidence>
<keyword evidence="4" id="KW-1185">Reference proteome</keyword>
<dbReference type="Pfam" id="PF13828">
    <property type="entry name" value="DUF4190"/>
    <property type="match status" value="1"/>
</dbReference>
<accession>A0ABT9ISZ1</accession>
<keyword evidence="1" id="KW-0812">Transmembrane</keyword>